<organism evidence="5 6">
    <name type="scientific">Rhizopus microsporus</name>
    <dbReference type="NCBI Taxonomy" id="58291"/>
    <lineage>
        <taxon>Eukaryota</taxon>
        <taxon>Fungi</taxon>
        <taxon>Fungi incertae sedis</taxon>
        <taxon>Mucoromycota</taxon>
        <taxon>Mucoromycotina</taxon>
        <taxon>Mucoromycetes</taxon>
        <taxon>Mucorales</taxon>
        <taxon>Mucorineae</taxon>
        <taxon>Rhizopodaceae</taxon>
        <taxon>Rhizopus</taxon>
    </lineage>
</organism>
<proteinExistence type="predicted"/>
<dbReference type="Gene3D" id="3.30.710.10">
    <property type="entry name" value="Potassium Channel Kv1.1, Chain A"/>
    <property type="match status" value="2"/>
</dbReference>
<feature type="domain" description="BTB" evidence="4">
    <location>
        <begin position="278"/>
        <end position="361"/>
    </location>
</feature>
<accession>A0A1X0RL60</accession>
<dbReference type="PROSITE" id="PS50088">
    <property type="entry name" value="ANK_REPEAT"/>
    <property type="match status" value="1"/>
</dbReference>
<evidence type="ECO:0000313" key="5">
    <source>
        <dbReference type="EMBL" id="ORE12638.1"/>
    </source>
</evidence>
<evidence type="ECO:0000256" key="1">
    <source>
        <dbReference type="ARBA" id="ARBA00022737"/>
    </source>
</evidence>
<dbReference type="SUPFAM" id="SSF54695">
    <property type="entry name" value="POZ domain"/>
    <property type="match status" value="2"/>
</dbReference>
<dbReference type="AlphaFoldDB" id="A0A1X0RL60"/>
<sequence length="513" mass="59903">MFLATADEQNESQLFQDLCTAAKEGDIEQVENLVKHFNAPINYVDEWQCSPLYWACLCGHYAIVKYLLENGAQCDRNTFQGDIRNLLLSYKLTKAVDEDQPYLLYLTQLFESHAHHDLTFEMPMAVGHHEFYVHKFILAARSPYFSKNLLNRWSEQDHVKLQRNLVHPMTFSALLRYIYTGYIDYALDSDILNNMLFAAKHLEFHHLHSLLLEQKSTNDALRSHSKEEITRLRHDFEKFYINMITVAMQAEPQQERTWIMIEPWAAESLQCSPKSIFADIAIKLHDNIIFPCHKAYLCRVEFFNTMLSGPFGEQDAKLVTLVYPDQTNMILPLIELHDVDADIFGYYVLQFIYTDKCNIPAEDAYDVLLVADMLLIDRLKAMAAIVITNQKEPIIDIYELIQTAIELQVERLEQYCIKYFARHLDNFIHQPQFLDLIKQSAASIKKREETDSIPFVDDLRYFLTKEHFIAEEDLNESGRVNSEYQDTWTELETLYNQKLEMLDQALSSLGLEA</sequence>
<name>A0A1X0RL60_RHIZD</name>
<dbReference type="OMA" id="EGARCIY"/>
<dbReference type="PROSITE" id="PS50097">
    <property type="entry name" value="BTB"/>
    <property type="match status" value="2"/>
</dbReference>
<evidence type="ECO:0000313" key="6">
    <source>
        <dbReference type="Proteomes" id="UP000242381"/>
    </source>
</evidence>
<dbReference type="Proteomes" id="UP000242381">
    <property type="component" value="Unassembled WGS sequence"/>
</dbReference>
<dbReference type="GO" id="GO:0000151">
    <property type="term" value="C:ubiquitin ligase complex"/>
    <property type="evidence" value="ECO:0007669"/>
    <property type="project" value="TreeGrafter"/>
</dbReference>
<feature type="repeat" description="ANK" evidence="3">
    <location>
        <begin position="50"/>
        <end position="79"/>
    </location>
</feature>
<dbReference type="InterPro" id="IPR000210">
    <property type="entry name" value="BTB/POZ_dom"/>
</dbReference>
<dbReference type="Gene3D" id="1.25.40.20">
    <property type="entry name" value="Ankyrin repeat-containing domain"/>
    <property type="match status" value="1"/>
</dbReference>
<dbReference type="PANTHER" id="PTHR46231">
    <property type="entry name" value="ANKYRIN REPEAT AND BTB/POZ DOMAIN-CONTAINING PROTEIN 1"/>
    <property type="match status" value="1"/>
</dbReference>
<dbReference type="InterPro" id="IPR044515">
    <property type="entry name" value="ABTB1"/>
</dbReference>
<dbReference type="VEuPathDB" id="FungiDB:BCV72DRAFT_217411"/>
<dbReference type="EMBL" id="KV921627">
    <property type="protein sequence ID" value="ORE12638.1"/>
    <property type="molecule type" value="Genomic_DNA"/>
</dbReference>
<dbReference type="InterPro" id="IPR036770">
    <property type="entry name" value="Ankyrin_rpt-contain_sf"/>
</dbReference>
<protein>
    <recommendedName>
        <fullName evidence="4">BTB domain-containing protein</fullName>
    </recommendedName>
</protein>
<dbReference type="PANTHER" id="PTHR46231:SF1">
    <property type="entry name" value="ANKYRIN REPEAT AND BTB_POZ DOMAIN-CONTAINING PROTEIN 1"/>
    <property type="match status" value="1"/>
</dbReference>
<reference evidence="5 6" key="1">
    <citation type="journal article" date="2016" name="Proc. Natl. Acad. Sci. U.S.A.">
        <title>Lipid metabolic changes in an early divergent fungus govern the establishment of a mutualistic symbiosis with endobacteria.</title>
        <authorList>
            <person name="Lastovetsky O.A."/>
            <person name="Gaspar M.L."/>
            <person name="Mondo S.J."/>
            <person name="LaButti K.M."/>
            <person name="Sandor L."/>
            <person name="Grigoriev I.V."/>
            <person name="Henry S.A."/>
            <person name="Pawlowska T.E."/>
        </authorList>
    </citation>
    <scope>NUCLEOTIDE SEQUENCE [LARGE SCALE GENOMIC DNA]</scope>
    <source>
        <strain evidence="5 6">ATCC 11559</strain>
    </source>
</reference>
<keyword evidence="1" id="KW-0677">Repeat</keyword>
<evidence type="ECO:0000256" key="3">
    <source>
        <dbReference type="PROSITE-ProRule" id="PRU00023"/>
    </source>
</evidence>
<dbReference type="SUPFAM" id="SSF48403">
    <property type="entry name" value="Ankyrin repeat"/>
    <property type="match status" value="1"/>
</dbReference>
<evidence type="ECO:0000256" key="2">
    <source>
        <dbReference type="ARBA" id="ARBA00023043"/>
    </source>
</evidence>
<gene>
    <name evidence="5" type="ORF">BCV71DRAFT_190710</name>
</gene>
<feature type="domain" description="BTB" evidence="4">
    <location>
        <begin position="120"/>
        <end position="187"/>
    </location>
</feature>
<dbReference type="Pfam" id="PF00651">
    <property type="entry name" value="BTB"/>
    <property type="match status" value="2"/>
</dbReference>
<dbReference type="InterPro" id="IPR002110">
    <property type="entry name" value="Ankyrin_rpt"/>
</dbReference>
<dbReference type="InterPro" id="IPR011333">
    <property type="entry name" value="SKP1/BTB/POZ_sf"/>
</dbReference>
<keyword evidence="2 3" id="KW-0040">ANK repeat</keyword>
<dbReference type="SMART" id="SM00225">
    <property type="entry name" value="BTB"/>
    <property type="match status" value="2"/>
</dbReference>
<dbReference type="SMART" id="SM00248">
    <property type="entry name" value="ANK"/>
    <property type="match status" value="2"/>
</dbReference>
<dbReference type="CDD" id="cd18497">
    <property type="entry name" value="BACK_ABTB1_BPOZ"/>
    <property type="match status" value="1"/>
</dbReference>
<dbReference type="Pfam" id="PF12796">
    <property type="entry name" value="Ank_2"/>
    <property type="match status" value="1"/>
</dbReference>
<dbReference type="GO" id="GO:0005737">
    <property type="term" value="C:cytoplasm"/>
    <property type="evidence" value="ECO:0007669"/>
    <property type="project" value="TreeGrafter"/>
</dbReference>
<evidence type="ECO:0000259" key="4">
    <source>
        <dbReference type="PROSITE" id="PS50097"/>
    </source>
</evidence>